<comment type="caution">
    <text evidence="1">The sequence shown here is derived from an EMBL/GenBank/DDBJ whole genome shotgun (WGS) entry which is preliminary data.</text>
</comment>
<evidence type="ECO:0000313" key="1">
    <source>
        <dbReference type="EMBL" id="GGF44426.1"/>
    </source>
</evidence>
<dbReference type="InterPro" id="IPR038461">
    <property type="entry name" value="Schlafen_AlbA_2_dom_sf"/>
</dbReference>
<dbReference type="Gene3D" id="3.30.565.60">
    <property type="match status" value="1"/>
</dbReference>
<evidence type="ECO:0000313" key="2">
    <source>
        <dbReference type="Proteomes" id="UP000647339"/>
    </source>
</evidence>
<protein>
    <submittedName>
        <fullName evidence="1">Uncharacterized protein</fullName>
    </submittedName>
</protein>
<accession>A0ABQ1VA22</accession>
<dbReference type="PANTHER" id="PTHR30595">
    <property type="entry name" value="GLPR-RELATED TRANSCRIPTIONAL REPRESSOR"/>
    <property type="match status" value="1"/>
</dbReference>
<dbReference type="Proteomes" id="UP000647339">
    <property type="component" value="Unassembled WGS sequence"/>
</dbReference>
<name>A0ABQ1VA22_9BACT</name>
<dbReference type="Gene3D" id="3.30.950.30">
    <property type="entry name" value="Schlafen, AAA domain"/>
    <property type="match status" value="1"/>
</dbReference>
<reference evidence="2" key="1">
    <citation type="journal article" date="2019" name="Int. J. Syst. Evol. Microbiol.">
        <title>The Global Catalogue of Microorganisms (GCM) 10K type strain sequencing project: providing services to taxonomists for standard genome sequencing and annotation.</title>
        <authorList>
            <consortium name="The Broad Institute Genomics Platform"/>
            <consortium name="The Broad Institute Genome Sequencing Center for Infectious Disease"/>
            <person name="Wu L."/>
            <person name="Ma J."/>
        </authorList>
    </citation>
    <scope>NUCLEOTIDE SEQUENCE [LARGE SCALE GENOMIC DNA]</scope>
    <source>
        <strain evidence="2">CGMCC 1.15407</strain>
    </source>
</reference>
<organism evidence="1 2">
    <name type="scientific">Echinicola rosea</name>
    <dbReference type="NCBI Taxonomy" id="1807691"/>
    <lineage>
        <taxon>Bacteria</taxon>
        <taxon>Pseudomonadati</taxon>
        <taxon>Bacteroidota</taxon>
        <taxon>Cytophagia</taxon>
        <taxon>Cytophagales</taxon>
        <taxon>Cyclobacteriaceae</taxon>
        <taxon>Echinicola</taxon>
    </lineage>
</organism>
<dbReference type="InterPro" id="IPR038475">
    <property type="entry name" value="RecG_C_sf"/>
</dbReference>
<proteinExistence type="predicted"/>
<keyword evidence="2" id="KW-1185">Reference proteome</keyword>
<sequence>MVRDYLKGFGIGIGPAKVDVEGKTVWVIEVNTGSQKPYVLSGAIYVRQGPNTQKLTTVEQMRDFFQQSDRIYFVEAPCTEFSIPSAIDQDWFEEFRDLSGLSKTVSQEQVINNLKLILPDGNMKNGGALFFGFVPESFIATAVIRCVAFDGINKTQIIDDKIYGGSLMRQYEQAMQWLKGKLDIRYEIGAGEPRKEIWEIPETALKECLINSISYRDYYDKGVKITVELFKDRVEISNPGGLTSAISLADLGT</sequence>
<dbReference type="PANTHER" id="PTHR30595:SF6">
    <property type="entry name" value="SCHLAFEN ALBA-2 DOMAIN-CONTAINING PROTEIN"/>
    <property type="match status" value="1"/>
</dbReference>
<dbReference type="RefSeq" id="WP_137404405.1">
    <property type="nucleotide sequence ID" value="NZ_BMIU01000021.1"/>
</dbReference>
<gene>
    <name evidence="1" type="ORF">GCM10011339_36140</name>
</gene>
<dbReference type="EMBL" id="BMIU01000021">
    <property type="protein sequence ID" value="GGF44426.1"/>
    <property type="molecule type" value="Genomic_DNA"/>
</dbReference>